<dbReference type="GO" id="GO:0034087">
    <property type="term" value="P:establishment of mitotic sister chromatid cohesion"/>
    <property type="evidence" value="ECO:0007669"/>
    <property type="project" value="TreeGrafter"/>
</dbReference>
<organism evidence="1 2">
    <name type="scientific">Purpureocillium takamizusanense</name>
    <dbReference type="NCBI Taxonomy" id="2060973"/>
    <lineage>
        <taxon>Eukaryota</taxon>
        <taxon>Fungi</taxon>
        <taxon>Dikarya</taxon>
        <taxon>Ascomycota</taxon>
        <taxon>Pezizomycotina</taxon>
        <taxon>Sordariomycetes</taxon>
        <taxon>Hypocreomycetidae</taxon>
        <taxon>Hypocreales</taxon>
        <taxon>Ophiocordycipitaceae</taxon>
        <taxon>Purpureocillium</taxon>
    </lineage>
</organism>
<evidence type="ECO:0000313" key="1">
    <source>
        <dbReference type="EMBL" id="UNI17162.1"/>
    </source>
</evidence>
<dbReference type="OrthoDB" id="418242at2759"/>
<dbReference type="GO" id="GO:0061775">
    <property type="term" value="F:cohesin loader activity"/>
    <property type="evidence" value="ECO:0007669"/>
    <property type="project" value="InterPro"/>
</dbReference>
<dbReference type="InterPro" id="IPR033031">
    <property type="entry name" value="Scc2/Nipped-B"/>
</dbReference>
<dbReference type="GO" id="GO:0140588">
    <property type="term" value="P:chromatin looping"/>
    <property type="evidence" value="ECO:0007669"/>
    <property type="project" value="InterPro"/>
</dbReference>
<protein>
    <submittedName>
        <fullName evidence="1">Sister chromatid cohesion protein 2</fullName>
    </submittedName>
</protein>
<reference evidence="1" key="1">
    <citation type="submission" date="2021-11" db="EMBL/GenBank/DDBJ databases">
        <title>Purpureocillium_takamizusanense_genome.</title>
        <authorList>
            <person name="Nguyen N.-H."/>
        </authorList>
    </citation>
    <scope>NUCLEOTIDE SEQUENCE</scope>
    <source>
        <strain evidence="1">PT3</strain>
    </source>
</reference>
<dbReference type="GO" id="GO:0003682">
    <property type="term" value="F:chromatin binding"/>
    <property type="evidence" value="ECO:0007669"/>
    <property type="project" value="TreeGrafter"/>
</dbReference>
<dbReference type="Proteomes" id="UP000829364">
    <property type="component" value="Chromosome 2"/>
</dbReference>
<keyword evidence="2" id="KW-1185">Reference proteome</keyword>
<sequence>MDLLCQIFLIKPDRRQGIADDILTSLEKLPVGKQSSRQFKLSDGGSIQPVSALIMRLVQASTGRVDSSDAAGRAALLRSVGDDEDVEYDQLQTATKEQAAATILNEEQGAQQHAVAIHELEAVAAPLSDSACLKASHVINFIVKRAIGSTKSRDTPYRNLLDMFVEDFTTCLGSPDWPSAELLLRLLVATMVQLFEAPKTAALAKNMALELLGTMGAAISRLRSHVKTASESEGSDAGELTQYLSDLARHVLEKKCHIENIVASSDPFRATLKYLQDRCSEGPHQPSAVSFVITDWASKIHSGYDSIEEGDSERHQELGRLAY</sequence>
<dbReference type="RefSeq" id="XP_047840643.1">
    <property type="nucleotide sequence ID" value="XM_047984669.1"/>
</dbReference>
<dbReference type="GO" id="GO:0090694">
    <property type="term" value="C:Scc2-Scc4 cohesin loading complex"/>
    <property type="evidence" value="ECO:0007669"/>
    <property type="project" value="TreeGrafter"/>
</dbReference>
<dbReference type="PANTHER" id="PTHR21704">
    <property type="entry name" value="NIPPED-B-LIKE PROTEIN DELANGIN SCC2-RELATED"/>
    <property type="match status" value="1"/>
</dbReference>
<dbReference type="EMBL" id="CP086355">
    <property type="protein sequence ID" value="UNI17162.1"/>
    <property type="molecule type" value="Genomic_DNA"/>
</dbReference>
<dbReference type="AlphaFoldDB" id="A0A9Q8V9V2"/>
<dbReference type="GO" id="GO:0071169">
    <property type="term" value="P:establishment of protein localization to chromatin"/>
    <property type="evidence" value="ECO:0007669"/>
    <property type="project" value="TreeGrafter"/>
</dbReference>
<gene>
    <name evidence="1" type="primary">SCC2_2</name>
    <name evidence="1" type="ORF">JDV02_003538</name>
</gene>
<dbReference type="GO" id="GO:1990414">
    <property type="term" value="P:replication-born double-strand break repair via sister chromatid exchange"/>
    <property type="evidence" value="ECO:0007669"/>
    <property type="project" value="TreeGrafter"/>
</dbReference>
<dbReference type="PANTHER" id="PTHR21704:SF18">
    <property type="entry name" value="NIPPED-B-LIKE PROTEIN"/>
    <property type="match status" value="1"/>
</dbReference>
<evidence type="ECO:0000313" key="2">
    <source>
        <dbReference type="Proteomes" id="UP000829364"/>
    </source>
</evidence>
<dbReference type="GO" id="GO:0010468">
    <property type="term" value="P:regulation of gene expression"/>
    <property type="evidence" value="ECO:0007669"/>
    <property type="project" value="InterPro"/>
</dbReference>
<accession>A0A9Q8V9V2</accession>
<dbReference type="GeneID" id="72065495"/>
<dbReference type="KEGG" id="ptkz:JDV02_003538"/>
<proteinExistence type="predicted"/>
<name>A0A9Q8V9V2_9HYPO</name>